<dbReference type="SUPFAM" id="SSF50022">
    <property type="entry name" value="ISP domain"/>
    <property type="match status" value="1"/>
</dbReference>
<dbReference type="PROSITE" id="PS51296">
    <property type="entry name" value="RIESKE"/>
    <property type="match status" value="1"/>
</dbReference>
<dbReference type="PANTHER" id="PTHR21496:SF25">
    <property type="entry name" value="RIESKE DOMAIN-CONTAINING PROTEIN"/>
    <property type="match status" value="1"/>
</dbReference>
<evidence type="ECO:0000256" key="2">
    <source>
        <dbReference type="ARBA" id="ARBA00022723"/>
    </source>
</evidence>
<dbReference type="AlphaFoldDB" id="A0ABD3TXA6"/>
<evidence type="ECO:0000256" key="4">
    <source>
        <dbReference type="ARBA" id="ARBA00023014"/>
    </source>
</evidence>
<dbReference type="Proteomes" id="UP001634394">
    <property type="component" value="Unassembled WGS sequence"/>
</dbReference>
<reference evidence="6 7" key="1">
    <citation type="submission" date="2024-11" db="EMBL/GenBank/DDBJ databases">
        <title>Chromosome-level genome assembly of the freshwater bivalve Anodonta woodiana.</title>
        <authorList>
            <person name="Chen X."/>
        </authorList>
    </citation>
    <scope>NUCLEOTIDE SEQUENCE [LARGE SCALE GENOMIC DNA]</scope>
    <source>
        <strain evidence="6">MN2024</strain>
        <tissue evidence="6">Gills</tissue>
    </source>
</reference>
<comment type="caution">
    <text evidence="6">The sequence shown here is derived from an EMBL/GenBank/DDBJ whole genome shotgun (WGS) entry which is preliminary data.</text>
</comment>
<dbReference type="PANTHER" id="PTHR21496">
    <property type="entry name" value="FERREDOXIN-RELATED"/>
    <property type="match status" value="1"/>
</dbReference>
<feature type="domain" description="Rieske" evidence="5">
    <location>
        <begin position="45"/>
        <end position="147"/>
    </location>
</feature>
<evidence type="ECO:0000313" key="7">
    <source>
        <dbReference type="Proteomes" id="UP001634394"/>
    </source>
</evidence>
<sequence>MEYKIFLPVEKLKFSDLHDWSKKENVCKTTTVKLSEPAVRDISDTKILKQENLKKGTVVKCNDEEIALFRHGQDVFAVRDKCPHGGGPLHLGEIEELVDKSVCVRCPWHKWKFDLKTGQVRFPKGHKTEQAELFPVKTTEEGKILIGFEGINPHFFNAMDDIHF</sequence>
<dbReference type="Pfam" id="PF00355">
    <property type="entry name" value="Rieske"/>
    <property type="match status" value="1"/>
</dbReference>
<dbReference type="InterPro" id="IPR036922">
    <property type="entry name" value="Rieske_2Fe-2S_sf"/>
</dbReference>
<dbReference type="GO" id="GO:0046872">
    <property type="term" value="F:metal ion binding"/>
    <property type="evidence" value="ECO:0007669"/>
    <property type="project" value="UniProtKB-KW"/>
</dbReference>
<evidence type="ECO:0000313" key="6">
    <source>
        <dbReference type="EMBL" id="KAL3841746.1"/>
    </source>
</evidence>
<keyword evidence="2" id="KW-0479">Metal-binding</keyword>
<organism evidence="6 7">
    <name type="scientific">Sinanodonta woodiana</name>
    <name type="common">Chinese pond mussel</name>
    <name type="synonym">Anodonta woodiana</name>
    <dbReference type="NCBI Taxonomy" id="1069815"/>
    <lineage>
        <taxon>Eukaryota</taxon>
        <taxon>Metazoa</taxon>
        <taxon>Spiralia</taxon>
        <taxon>Lophotrochozoa</taxon>
        <taxon>Mollusca</taxon>
        <taxon>Bivalvia</taxon>
        <taxon>Autobranchia</taxon>
        <taxon>Heteroconchia</taxon>
        <taxon>Palaeoheterodonta</taxon>
        <taxon>Unionida</taxon>
        <taxon>Unionoidea</taxon>
        <taxon>Unionidae</taxon>
        <taxon>Unioninae</taxon>
        <taxon>Sinanodonta</taxon>
    </lineage>
</organism>
<evidence type="ECO:0000256" key="1">
    <source>
        <dbReference type="ARBA" id="ARBA00022714"/>
    </source>
</evidence>
<gene>
    <name evidence="6" type="ORF">ACJMK2_019849</name>
</gene>
<dbReference type="Gene3D" id="2.102.10.10">
    <property type="entry name" value="Rieske [2Fe-2S] iron-sulphur domain"/>
    <property type="match status" value="1"/>
</dbReference>
<keyword evidence="4" id="KW-0411">Iron-sulfur</keyword>
<dbReference type="InterPro" id="IPR017941">
    <property type="entry name" value="Rieske_2Fe-2S"/>
</dbReference>
<evidence type="ECO:0000259" key="5">
    <source>
        <dbReference type="PROSITE" id="PS51296"/>
    </source>
</evidence>
<name>A0ABD3TXA6_SINWO</name>
<evidence type="ECO:0000256" key="3">
    <source>
        <dbReference type="ARBA" id="ARBA00023004"/>
    </source>
</evidence>
<keyword evidence="1" id="KW-0001">2Fe-2S</keyword>
<proteinExistence type="predicted"/>
<accession>A0ABD3TXA6</accession>
<keyword evidence="7" id="KW-1185">Reference proteome</keyword>
<dbReference type="GO" id="GO:0051537">
    <property type="term" value="F:2 iron, 2 sulfur cluster binding"/>
    <property type="evidence" value="ECO:0007669"/>
    <property type="project" value="UniProtKB-KW"/>
</dbReference>
<dbReference type="EMBL" id="JBJQND010000017">
    <property type="protein sequence ID" value="KAL3841746.1"/>
    <property type="molecule type" value="Genomic_DNA"/>
</dbReference>
<keyword evidence="3" id="KW-0408">Iron</keyword>
<protein>
    <recommendedName>
        <fullName evidence="5">Rieske domain-containing protein</fullName>
    </recommendedName>
</protein>